<dbReference type="PROSITE" id="PS50126">
    <property type="entry name" value="S1"/>
    <property type="match status" value="1"/>
</dbReference>
<dbReference type="AlphaFoldDB" id="A0A101EPI0"/>
<dbReference type="GO" id="GO:0016787">
    <property type="term" value="F:hydrolase activity"/>
    <property type="evidence" value="ECO:0007669"/>
    <property type="project" value="UniProtKB-KW"/>
</dbReference>
<dbReference type="Proteomes" id="UP000058636">
    <property type="component" value="Unassembled WGS sequence"/>
</dbReference>
<dbReference type="NCBIfam" id="TIGR00757">
    <property type="entry name" value="RNaseEG"/>
    <property type="match status" value="1"/>
</dbReference>
<dbReference type="GO" id="GO:0004540">
    <property type="term" value="F:RNA nuclease activity"/>
    <property type="evidence" value="ECO:0007669"/>
    <property type="project" value="InterPro"/>
</dbReference>
<dbReference type="CDD" id="cd04453">
    <property type="entry name" value="S1_RNase_E"/>
    <property type="match status" value="1"/>
</dbReference>
<evidence type="ECO:0000259" key="6">
    <source>
        <dbReference type="PROSITE" id="PS50126"/>
    </source>
</evidence>
<keyword evidence="5" id="KW-0694">RNA-binding</keyword>
<dbReference type="PANTHER" id="PTHR30001:SF0">
    <property type="entry name" value="RIBONUCLEASE G"/>
    <property type="match status" value="1"/>
</dbReference>
<evidence type="ECO:0000313" key="7">
    <source>
        <dbReference type="EMBL" id="KUK22531.1"/>
    </source>
</evidence>
<evidence type="ECO:0000256" key="1">
    <source>
        <dbReference type="ARBA" id="ARBA00001946"/>
    </source>
</evidence>
<dbReference type="Pfam" id="PF10150">
    <property type="entry name" value="RNase_E_G"/>
    <property type="match status" value="1"/>
</dbReference>
<dbReference type="PANTHER" id="PTHR30001">
    <property type="entry name" value="RIBONUCLEASE"/>
    <property type="match status" value="1"/>
</dbReference>
<evidence type="ECO:0000256" key="5">
    <source>
        <dbReference type="ARBA" id="ARBA00022884"/>
    </source>
</evidence>
<dbReference type="EMBL" id="LGFG01000139">
    <property type="protein sequence ID" value="KUK22531.1"/>
    <property type="molecule type" value="Genomic_DNA"/>
</dbReference>
<evidence type="ECO:0000313" key="8">
    <source>
        <dbReference type="Proteomes" id="UP000058636"/>
    </source>
</evidence>
<feature type="domain" description="S1 motif" evidence="6">
    <location>
        <begin position="37"/>
        <end position="100"/>
    </location>
</feature>
<dbReference type="PATRIC" id="fig|93930.3.peg.411"/>
<dbReference type="GO" id="GO:0006364">
    <property type="term" value="P:rRNA processing"/>
    <property type="evidence" value="ECO:0007669"/>
    <property type="project" value="TreeGrafter"/>
</dbReference>
<proteinExistence type="predicted"/>
<reference evidence="7 8" key="1">
    <citation type="journal article" date="2015" name="MBio">
        <title>Genome-Resolved Metagenomic Analysis Reveals Roles for Candidate Phyla and Other Microbial Community Members in Biogeochemical Transformations in Oil Reservoirs.</title>
        <authorList>
            <person name="Hu P."/>
            <person name="Tom L."/>
            <person name="Singh A."/>
            <person name="Thomas B.C."/>
            <person name="Baker B.J."/>
            <person name="Piceno Y.M."/>
            <person name="Andersen G.L."/>
            <person name="Banfield J.F."/>
        </authorList>
    </citation>
    <scope>NUCLEOTIDE SEQUENCE [LARGE SCALE GENOMIC DNA]</scope>
    <source>
        <strain evidence="7">46_26</strain>
    </source>
</reference>
<evidence type="ECO:0000256" key="4">
    <source>
        <dbReference type="ARBA" id="ARBA00022842"/>
    </source>
</evidence>
<dbReference type="GO" id="GO:0046872">
    <property type="term" value="F:metal ion binding"/>
    <property type="evidence" value="ECO:0007669"/>
    <property type="project" value="UniProtKB-KW"/>
</dbReference>
<dbReference type="InterPro" id="IPR019307">
    <property type="entry name" value="RNA-bd_AU-1/RNase_E/G"/>
</dbReference>
<dbReference type="SMART" id="SM00316">
    <property type="entry name" value="S1"/>
    <property type="match status" value="1"/>
</dbReference>
<keyword evidence="4" id="KW-0460">Magnesium</keyword>
<dbReference type="Gene3D" id="3.40.1260.20">
    <property type="entry name" value="Ribonuclease E, catalytic domain"/>
    <property type="match status" value="1"/>
</dbReference>
<dbReference type="Pfam" id="PF00575">
    <property type="entry name" value="S1"/>
    <property type="match status" value="1"/>
</dbReference>
<accession>A0A101EPI0</accession>
<evidence type="ECO:0000256" key="2">
    <source>
        <dbReference type="ARBA" id="ARBA00022723"/>
    </source>
</evidence>
<name>A0A101EPI0_9THEM</name>
<comment type="caution">
    <text evidence="7">The sequence shown here is derived from an EMBL/GenBank/DDBJ whole genome shotgun (WGS) entry which is preliminary data.</text>
</comment>
<dbReference type="GO" id="GO:0003723">
    <property type="term" value="F:RNA binding"/>
    <property type="evidence" value="ECO:0007669"/>
    <property type="project" value="UniProtKB-KW"/>
</dbReference>
<comment type="cofactor">
    <cofactor evidence="1">
        <name>Mg(2+)</name>
        <dbReference type="ChEBI" id="CHEBI:18420"/>
    </cofactor>
</comment>
<dbReference type="InterPro" id="IPR004659">
    <property type="entry name" value="RNase_E/G"/>
</dbReference>
<dbReference type="InterPro" id="IPR003029">
    <property type="entry name" value="S1_domain"/>
</dbReference>
<sequence length="466" mass="52560">MIRILISVDEETRIALIEDGALIEFFIERPWMKDIVGNIYKGKVERVLPGMGAAFINIGIGKNGFLPLKDVDGKLRVGDEVIVQVAREGKDLKGPRLTVKVSLPGHYVLLLPGSNRVGVSRRISKPSERKRLKELLKKSLPPSFGAVARTVAGGEDERVILGDLSELLSLWGEIMEKFYASPAPSLLYSEPPLIEKVLRDWFSPEVEEICSDSLEALSEVKRILGKWGKGEPEVKFLYHNFETISLFEAYGVEDELNKLLLRRVPLSCGGEIVIDRAEALTVIDVNTSSFVGGENFEKTALTTNIEAAREIARQLRLRGIGGIVIIDFIDMRNEKSKEILIKELASELKKDKREVEICSFSPLGLLELTREREGPDLIERLGMTCPYCSGRGWVLSEDTLLMDIKRRLKKFLMLGEDRVLEIRVNPAFKAFLDRVKLEWEEAYSKRIEIIEDATLSFDAFKIKTKI</sequence>
<protein>
    <submittedName>
        <fullName evidence="7">Ribonuclease, Rne/Rng family</fullName>
    </submittedName>
</protein>
<organism evidence="7 8">
    <name type="scientific">Thermotoga petrophila</name>
    <dbReference type="NCBI Taxonomy" id="93929"/>
    <lineage>
        <taxon>Bacteria</taxon>
        <taxon>Thermotogati</taxon>
        <taxon>Thermotogota</taxon>
        <taxon>Thermotogae</taxon>
        <taxon>Thermotogales</taxon>
        <taxon>Thermotogaceae</taxon>
        <taxon>Thermotoga</taxon>
    </lineage>
</organism>
<dbReference type="GO" id="GO:0005737">
    <property type="term" value="C:cytoplasm"/>
    <property type="evidence" value="ECO:0007669"/>
    <property type="project" value="TreeGrafter"/>
</dbReference>
<gene>
    <name evidence="7" type="ORF">XD57_1369</name>
</gene>
<dbReference type="Gene3D" id="2.40.50.140">
    <property type="entry name" value="Nucleic acid-binding proteins"/>
    <property type="match status" value="1"/>
</dbReference>
<keyword evidence="3" id="KW-0378">Hydrolase</keyword>
<evidence type="ECO:0000256" key="3">
    <source>
        <dbReference type="ARBA" id="ARBA00022801"/>
    </source>
</evidence>
<dbReference type="SUPFAM" id="SSF50249">
    <property type="entry name" value="Nucleic acid-binding proteins"/>
    <property type="match status" value="1"/>
</dbReference>
<keyword evidence="2" id="KW-0479">Metal-binding</keyword>
<dbReference type="InterPro" id="IPR012340">
    <property type="entry name" value="NA-bd_OB-fold"/>
</dbReference>